<reference evidence="2" key="1">
    <citation type="submission" date="2020-03" db="EMBL/GenBank/DDBJ databases">
        <authorList>
            <person name="Weist P."/>
        </authorList>
    </citation>
    <scope>NUCLEOTIDE SEQUENCE</scope>
</reference>
<dbReference type="AlphaFoldDB" id="A0A9N7YRY9"/>
<dbReference type="Proteomes" id="UP001153269">
    <property type="component" value="Unassembled WGS sequence"/>
</dbReference>
<protein>
    <submittedName>
        <fullName evidence="2">Uncharacterized protein</fullName>
    </submittedName>
</protein>
<keyword evidence="3" id="KW-1185">Reference proteome</keyword>
<name>A0A9N7YRY9_PLEPL</name>
<feature type="compositionally biased region" description="Basic and acidic residues" evidence="1">
    <location>
        <begin position="115"/>
        <end position="154"/>
    </location>
</feature>
<gene>
    <name evidence="2" type="ORF">PLEPLA_LOCUS25428</name>
</gene>
<dbReference type="EMBL" id="CADEAL010002025">
    <property type="protein sequence ID" value="CAB1437449.1"/>
    <property type="molecule type" value="Genomic_DNA"/>
</dbReference>
<sequence length="170" mass="18641">MNPGSNQKDTLTEVQEFVLVLHIHCLQLLLLFLPALSSSSSSHSACPALVPERDVTYLVGAFLHDVSRRRGGAGRRLVRVSAPISGEAEQAEAAVTFQDRSYTPPPPRPPAAAAREQRGRSGHRTEVHTRFRAAASERRSEAARGGRPGEEAKKRPCRRCLAAETRSRVR</sequence>
<comment type="caution">
    <text evidence="2">The sequence shown here is derived from an EMBL/GenBank/DDBJ whole genome shotgun (WGS) entry which is preliminary data.</text>
</comment>
<feature type="region of interest" description="Disordered" evidence="1">
    <location>
        <begin position="88"/>
        <end position="170"/>
    </location>
</feature>
<organism evidence="2 3">
    <name type="scientific">Pleuronectes platessa</name>
    <name type="common">European plaice</name>
    <dbReference type="NCBI Taxonomy" id="8262"/>
    <lineage>
        <taxon>Eukaryota</taxon>
        <taxon>Metazoa</taxon>
        <taxon>Chordata</taxon>
        <taxon>Craniata</taxon>
        <taxon>Vertebrata</taxon>
        <taxon>Euteleostomi</taxon>
        <taxon>Actinopterygii</taxon>
        <taxon>Neopterygii</taxon>
        <taxon>Teleostei</taxon>
        <taxon>Neoteleostei</taxon>
        <taxon>Acanthomorphata</taxon>
        <taxon>Carangaria</taxon>
        <taxon>Pleuronectiformes</taxon>
        <taxon>Pleuronectoidei</taxon>
        <taxon>Pleuronectidae</taxon>
        <taxon>Pleuronectes</taxon>
    </lineage>
</organism>
<evidence type="ECO:0000313" key="2">
    <source>
        <dbReference type="EMBL" id="CAB1437449.1"/>
    </source>
</evidence>
<evidence type="ECO:0000256" key="1">
    <source>
        <dbReference type="SAM" id="MobiDB-lite"/>
    </source>
</evidence>
<proteinExistence type="predicted"/>
<accession>A0A9N7YRY9</accession>
<evidence type="ECO:0000313" key="3">
    <source>
        <dbReference type="Proteomes" id="UP001153269"/>
    </source>
</evidence>